<keyword evidence="2" id="KW-1185">Reference proteome</keyword>
<dbReference type="SUPFAM" id="SSF52266">
    <property type="entry name" value="SGNH hydrolase"/>
    <property type="match status" value="1"/>
</dbReference>
<name>A0A835T455_CHLIN</name>
<protein>
    <submittedName>
        <fullName evidence="1">Uncharacterized protein</fullName>
    </submittedName>
</protein>
<organism evidence="1 2">
    <name type="scientific">Chlamydomonas incerta</name>
    <dbReference type="NCBI Taxonomy" id="51695"/>
    <lineage>
        <taxon>Eukaryota</taxon>
        <taxon>Viridiplantae</taxon>
        <taxon>Chlorophyta</taxon>
        <taxon>core chlorophytes</taxon>
        <taxon>Chlorophyceae</taxon>
        <taxon>CS clade</taxon>
        <taxon>Chlamydomonadales</taxon>
        <taxon>Chlamydomonadaceae</taxon>
        <taxon>Chlamydomonas</taxon>
    </lineage>
</organism>
<dbReference type="PANTHER" id="PTHR34407:SF1">
    <property type="entry name" value="SGNH HYDROLASE-TYPE ESTERASE DOMAIN-CONTAINING PROTEIN"/>
    <property type="match status" value="1"/>
</dbReference>
<reference evidence="1" key="1">
    <citation type="journal article" date="2020" name="bioRxiv">
        <title>Comparative genomics of Chlamydomonas.</title>
        <authorList>
            <person name="Craig R.J."/>
            <person name="Hasan A.R."/>
            <person name="Ness R.W."/>
            <person name="Keightley P.D."/>
        </authorList>
    </citation>
    <scope>NUCLEOTIDE SEQUENCE</scope>
    <source>
        <strain evidence="1">SAG 7.73</strain>
    </source>
</reference>
<accession>A0A835T455</accession>
<dbReference type="EMBL" id="JAEHOC010000024">
    <property type="protein sequence ID" value="KAG2431450.1"/>
    <property type="molecule type" value="Genomic_DNA"/>
</dbReference>
<dbReference type="OrthoDB" id="528490at2759"/>
<evidence type="ECO:0000313" key="1">
    <source>
        <dbReference type="EMBL" id="KAG2431450.1"/>
    </source>
</evidence>
<dbReference type="Proteomes" id="UP000650467">
    <property type="component" value="Unassembled WGS sequence"/>
</dbReference>
<gene>
    <name evidence="1" type="ORF">HXX76_009465</name>
</gene>
<comment type="caution">
    <text evidence="1">The sequence shown here is derived from an EMBL/GenBank/DDBJ whole genome shotgun (WGS) entry which is preliminary data.</text>
</comment>
<dbReference type="AlphaFoldDB" id="A0A835T455"/>
<sequence>MLLTERPYKARQWSGKALIWLASSSVGLVGLDSIINPWDGSPKQERWMDCVPWYRPIMEHHGVPLLSTIDALGPFRSNASKAWFHWNFLRDHWDHPDVPGHVLMADLIMHYLQTVVASVDVLLPWETTREPYEPRYPIKAENGTVRMFVDANPFHILLHQLGGQYENPGFFEHMLGGKKCDDWAIGEAKPGYISTKINATCGWVVNATEVQEHVKYGDLHIMVMKSYEHMGIMGVEVRAVGQPTCPGATIPMEPRLLNSTTVDLLWASHSSMGRTQHLSIGTAFPPGACLLVNVTVMPSSRAENKVKVLGFTVF</sequence>
<evidence type="ECO:0000313" key="2">
    <source>
        <dbReference type="Proteomes" id="UP000650467"/>
    </source>
</evidence>
<dbReference type="PANTHER" id="PTHR34407">
    <property type="entry name" value="EXPRESSED PROTEIN"/>
    <property type="match status" value="1"/>
</dbReference>
<proteinExistence type="predicted"/>